<proteinExistence type="predicted"/>
<accession>A0ABR3W7C1</accession>
<evidence type="ECO:0000313" key="2">
    <source>
        <dbReference type="EMBL" id="KAL1854903.1"/>
    </source>
</evidence>
<dbReference type="Proteomes" id="UP001586593">
    <property type="component" value="Unassembled WGS sequence"/>
</dbReference>
<protein>
    <submittedName>
        <fullName evidence="2">Uncharacterized protein</fullName>
    </submittedName>
</protein>
<gene>
    <name evidence="2" type="ORF">VTK73DRAFT_8650</name>
</gene>
<feature type="region of interest" description="Disordered" evidence="1">
    <location>
        <begin position="47"/>
        <end position="68"/>
    </location>
</feature>
<evidence type="ECO:0000256" key="1">
    <source>
        <dbReference type="SAM" id="MobiDB-lite"/>
    </source>
</evidence>
<dbReference type="EMBL" id="JAZHXJ010000647">
    <property type="protein sequence ID" value="KAL1854903.1"/>
    <property type="molecule type" value="Genomic_DNA"/>
</dbReference>
<evidence type="ECO:0000313" key="3">
    <source>
        <dbReference type="Proteomes" id="UP001586593"/>
    </source>
</evidence>
<reference evidence="2 3" key="1">
    <citation type="journal article" date="2024" name="Commun. Biol.">
        <title>Comparative genomic analysis of thermophilic fungi reveals convergent evolutionary adaptations and gene losses.</title>
        <authorList>
            <person name="Steindorff A.S."/>
            <person name="Aguilar-Pontes M.V."/>
            <person name="Robinson A.J."/>
            <person name="Andreopoulos B."/>
            <person name="LaButti K."/>
            <person name="Kuo A."/>
            <person name="Mondo S."/>
            <person name="Riley R."/>
            <person name="Otillar R."/>
            <person name="Haridas S."/>
            <person name="Lipzen A."/>
            <person name="Grimwood J."/>
            <person name="Schmutz J."/>
            <person name="Clum A."/>
            <person name="Reid I.D."/>
            <person name="Moisan M.C."/>
            <person name="Butler G."/>
            <person name="Nguyen T.T.M."/>
            <person name="Dewar K."/>
            <person name="Conant G."/>
            <person name="Drula E."/>
            <person name="Henrissat B."/>
            <person name="Hansel C."/>
            <person name="Singer S."/>
            <person name="Hutchinson M.I."/>
            <person name="de Vries R.P."/>
            <person name="Natvig D.O."/>
            <person name="Powell A.J."/>
            <person name="Tsang A."/>
            <person name="Grigoriev I.V."/>
        </authorList>
    </citation>
    <scope>NUCLEOTIDE SEQUENCE [LARGE SCALE GENOMIC DNA]</scope>
    <source>
        <strain evidence="2 3">ATCC 24622</strain>
    </source>
</reference>
<name>A0ABR3W7C1_9PEZI</name>
<organism evidence="2 3">
    <name type="scientific">Phialemonium thermophilum</name>
    <dbReference type="NCBI Taxonomy" id="223376"/>
    <lineage>
        <taxon>Eukaryota</taxon>
        <taxon>Fungi</taxon>
        <taxon>Dikarya</taxon>
        <taxon>Ascomycota</taxon>
        <taxon>Pezizomycotina</taxon>
        <taxon>Sordariomycetes</taxon>
        <taxon>Sordariomycetidae</taxon>
        <taxon>Cephalothecales</taxon>
        <taxon>Cephalothecaceae</taxon>
        <taxon>Phialemonium</taxon>
    </lineage>
</organism>
<comment type="caution">
    <text evidence="2">The sequence shown here is derived from an EMBL/GenBank/DDBJ whole genome shotgun (WGS) entry which is preliminary data.</text>
</comment>
<keyword evidence="3" id="KW-1185">Reference proteome</keyword>
<sequence length="189" mass="20084">MGGRSKRDAAQGVNGVRSSAALYPCFHILSGGKPSLHLLRLGTDKKIEHSPSGASRTTGGKDAGQKGRGRVWLERKTVEVHGLWLPLVFTGGHGLSLSGVYDVMPGIRPRHASCLSVIAKGLQLLKWLFSAVCRCPLSLLVLSIAIPGGTDSATRRHMAAWAFALKESPIQSLLDETFLSVSGPESGPH</sequence>